<dbReference type="Gene3D" id="3.10.310.70">
    <property type="match status" value="1"/>
</dbReference>
<dbReference type="PANTHER" id="PTHR22642">
    <property type="entry name" value="IMIDAZOLONEPROPIONASE"/>
    <property type="match status" value="1"/>
</dbReference>
<dbReference type="InterPro" id="IPR011059">
    <property type="entry name" value="Metal-dep_hydrolase_composite"/>
</dbReference>
<dbReference type="InterPro" id="IPR013108">
    <property type="entry name" value="Amidohydro_3"/>
</dbReference>
<keyword evidence="3" id="KW-1185">Reference proteome</keyword>
<evidence type="ECO:0000259" key="1">
    <source>
        <dbReference type="Pfam" id="PF07969"/>
    </source>
</evidence>
<dbReference type="InterPro" id="IPR032466">
    <property type="entry name" value="Metal_Hydrolase"/>
</dbReference>
<proteinExistence type="predicted"/>
<feature type="domain" description="Amidohydrolase 3" evidence="1">
    <location>
        <begin position="66"/>
        <end position="503"/>
    </location>
</feature>
<accession>A0ABQ2GWX0</accession>
<dbReference type="InterPro" id="IPR033932">
    <property type="entry name" value="YtcJ-like"/>
</dbReference>
<sequence length="513" mass="54133">MRPAVARRVLYPGSMSAPLTLIQATVITQDPQLPQAQAVLVGSGRVLAVGTPDGLRAMAPHAETADHRDLILTPGLCDAHTHLVTYGFSLSEVNLHGARSVSEVQARVGQAALNTPAGTWIRGGGFLLSELGLGDYPSAALLDEVSPHHPVQLYSRDHHMTWVNSAALRAAGVHEGTPDPEGGQIVRPLGCLLEHAIGLVSAVMPAPTEAEYLSAARAAADDLASRGYVSTHTMAFEPPEAPRALQLLAARGELPLRVWACLPHDRLAQARDLGLGPGSGGLFTWGGVKFFADGALGSRTAWLHAPGFADGSGTGIALDPPELIRERGLQAIALGLTPVTHAIGDRANTEVLNVYDDLRAAAEAKGLRLRIEHSQHLRDEDLPRHRGLVCSVQPIHLQADGPMIRELMPHLAGRSYAFKSLMDAGAILAFGSDAPVAAPDPRASFAAAVSRVDDGGNKLAPNEAMTEEDVLWAHTRGPALAAGWDDEGIIRPGARAAFTLWDRLGGNARALVL</sequence>
<dbReference type="CDD" id="cd01300">
    <property type="entry name" value="YtcJ_like"/>
    <property type="match status" value="1"/>
</dbReference>
<dbReference type="Proteomes" id="UP000661918">
    <property type="component" value="Unassembled WGS sequence"/>
</dbReference>
<reference evidence="3" key="1">
    <citation type="journal article" date="2019" name="Int. J. Syst. Evol. Microbiol.">
        <title>The Global Catalogue of Microorganisms (GCM) 10K type strain sequencing project: providing services to taxonomists for standard genome sequencing and annotation.</title>
        <authorList>
            <consortium name="The Broad Institute Genomics Platform"/>
            <consortium name="The Broad Institute Genome Sequencing Center for Infectious Disease"/>
            <person name="Wu L."/>
            <person name="Ma J."/>
        </authorList>
    </citation>
    <scope>NUCLEOTIDE SEQUENCE [LARGE SCALE GENOMIC DNA]</scope>
    <source>
        <strain evidence="3">JCM 15443</strain>
    </source>
</reference>
<dbReference type="Gene3D" id="2.30.40.10">
    <property type="entry name" value="Urease, subunit C, domain 1"/>
    <property type="match status" value="1"/>
</dbReference>
<gene>
    <name evidence="2" type="ORF">GCM10010841_27540</name>
</gene>
<dbReference type="EMBL" id="BMOM01000029">
    <property type="protein sequence ID" value="GGM17837.1"/>
    <property type="molecule type" value="Genomic_DNA"/>
</dbReference>
<dbReference type="SUPFAM" id="SSF51338">
    <property type="entry name" value="Composite domain of metallo-dependent hydrolases"/>
    <property type="match status" value="1"/>
</dbReference>
<dbReference type="PANTHER" id="PTHR22642:SF2">
    <property type="entry name" value="PROTEIN LONG AFTER FAR-RED 3"/>
    <property type="match status" value="1"/>
</dbReference>
<dbReference type="SUPFAM" id="SSF51556">
    <property type="entry name" value="Metallo-dependent hydrolases"/>
    <property type="match status" value="1"/>
</dbReference>
<organism evidence="2 3">
    <name type="scientific">Deinococcus aerophilus</name>
    <dbReference type="NCBI Taxonomy" id="522488"/>
    <lineage>
        <taxon>Bacteria</taxon>
        <taxon>Thermotogati</taxon>
        <taxon>Deinococcota</taxon>
        <taxon>Deinococci</taxon>
        <taxon>Deinococcales</taxon>
        <taxon>Deinococcaceae</taxon>
        <taxon>Deinococcus</taxon>
    </lineage>
</organism>
<dbReference type="Pfam" id="PF07969">
    <property type="entry name" value="Amidohydro_3"/>
    <property type="match status" value="1"/>
</dbReference>
<comment type="caution">
    <text evidence="2">The sequence shown here is derived from an EMBL/GenBank/DDBJ whole genome shotgun (WGS) entry which is preliminary data.</text>
</comment>
<evidence type="ECO:0000313" key="3">
    <source>
        <dbReference type="Proteomes" id="UP000661918"/>
    </source>
</evidence>
<protein>
    <submittedName>
        <fullName evidence="2">Amidohydrolase</fullName>
    </submittedName>
</protein>
<dbReference type="Gene3D" id="3.20.20.140">
    <property type="entry name" value="Metal-dependent hydrolases"/>
    <property type="match status" value="1"/>
</dbReference>
<evidence type="ECO:0000313" key="2">
    <source>
        <dbReference type="EMBL" id="GGM17837.1"/>
    </source>
</evidence>
<name>A0ABQ2GWX0_9DEIO</name>